<protein>
    <submittedName>
        <fullName evidence="1">Uncharacterized protein</fullName>
    </submittedName>
</protein>
<organism evidence="1">
    <name type="scientific">Ixodes ricinus</name>
    <name type="common">Common tick</name>
    <name type="synonym">Acarus ricinus</name>
    <dbReference type="NCBI Taxonomy" id="34613"/>
    <lineage>
        <taxon>Eukaryota</taxon>
        <taxon>Metazoa</taxon>
        <taxon>Ecdysozoa</taxon>
        <taxon>Arthropoda</taxon>
        <taxon>Chelicerata</taxon>
        <taxon>Arachnida</taxon>
        <taxon>Acari</taxon>
        <taxon>Parasitiformes</taxon>
        <taxon>Ixodida</taxon>
        <taxon>Ixodoidea</taxon>
        <taxon>Ixodidae</taxon>
        <taxon>Ixodinae</taxon>
        <taxon>Ixodes</taxon>
    </lineage>
</organism>
<reference evidence="1" key="1">
    <citation type="submission" date="2019-12" db="EMBL/GenBank/DDBJ databases">
        <title>An insight into the sialome of adult female Ixodes ricinus ticks feeding for 6 days.</title>
        <authorList>
            <person name="Perner J."/>
            <person name="Ribeiro J.M.C."/>
        </authorList>
    </citation>
    <scope>NUCLEOTIDE SEQUENCE</scope>
    <source>
        <strain evidence="1">Semi-engorged</strain>
        <tissue evidence="1">Salivary glands</tissue>
    </source>
</reference>
<accession>A0A6B0UYE0</accession>
<dbReference type="EMBL" id="GIFC01012523">
    <property type="protein sequence ID" value="MXU94606.1"/>
    <property type="molecule type" value="Transcribed_RNA"/>
</dbReference>
<name>A0A6B0UYE0_IXORI</name>
<proteinExistence type="predicted"/>
<evidence type="ECO:0000313" key="1">
    <source>
        <dbReference type="EMBL" id="MXU94606.1"/>
    </source>
</evidence>
<sequence length="166" mass="17821">MGMFVTLSVLGSVASSFRRLQRLGGVLPIELVGSFKTVLCARTAPVARHSCGPAKSIAPILLRRGICIQPRRGRHVSGGDISTGHRAHCSNDPRARSALFPEDPCVVTKSTRLVTTPAARSVSMVVASRIVFTVVCNRSTCVYRDVLPEGFWGVVALFVVSATKCR</sequence>
<dbReference type="AlphaFoldDB" id="A0A6B0UYE0"/>